<proteinExistence type="predicted"/>
<protein>
    <submittedName>
        <fullName evidence="2">Uncharacterized protein</fullName>
    </submittedName>
</protein>
<reference evidence="2" key="1">
    <citation type="submission" date="2022-11" db="UniProtKB">
        <authorList>
            <consortium name="WormBaseParasite"/>
        </authorList>
    </citation>
    <scope>IDENTIFICATION</scope>
</reference>
<organism evidence="1 2">
    <name type="scientific">Panagrolaimus sp. PS1159</name>
    <dbReference type="NCBI Taxonomy" id="55785"/>
    <lineage>
        <taxon>Eukaryota</taxon>
        <taxon>Metazoa</taxon>
        <taxon>Ecdysozoa</taxon>
        <taxon>Nematoda</taxon>
        <taxon>Chromadorea</taxon>
        <taxon>Rhabditida</taxon>
        <taxon>Tylenchina</taxon>
        <taxon>Panagrolaimomorpha</taxon>
        <taxon>Panagrolaimoidea</taxon>
        <taxon>Panagrolaimidae</taxon>
        <taxon>Panagrolaimus</taxon>
    </lineage>
</organism>
<evidence type="ECO:0000313" key="2">
    <source>
        <dbReference type="WBParaSite" id="PS1159_v2.g13664.t1"/>
    </source>
</evidence>
<sequence>MLILEHIVYVWKTLTERPTPHPRRYADAAAAAVARRRNSSSSSSSSSSDSEESAPPIVRKNQSRRNKRGSRSSNSNSSRRRGIRSKRGFVSRRKQREDGCASPKERNRKCQLARNLPRHSNGTFAPIGFVTPPNRSSRYLQQKAPDEPALKNGRAISLSNFNEEESEVDEDEEEAESDLNDVVVDQAVEKDLGKFLEPGERWKSLFYDLIRQKILEKNSNLIPLGDPRDSNIPPEAVRFYNEVGHILSRYCSGKIPIAFKNLGTMHNWEQLIEYTHPESLTMMFVSNQKRHQCQRFQNTILLPSIRDEIAAHKKLSQHLYECVFKSCFKPSAFYKGIVLPPAASESCTLTESVIIGSVILKRHIPAMQSCAAIYQLAQSYANDLSGGEIELLQLVIKEKQRH</sequence>
<accession>A0AC35F3Z1</accession>
<dbReference type="Proteomes" id="UP000887580">
    <property type="component" value="Unplaced"/>
</dbReference>
<dbReference type="WBParaSite" id="PS1159_v2.g13664.t1">
    <property type="protein sequence ID" value="PS1159_v2.g13664.t1"/>
    <property type="gene ID" value="PS1159_v2.g13664"/>
</dbReference>
<name>A0AC35F3Z1_9BILA</name>
<evidence type="ECO:0000313" key="1">
    <source>
        <dbReference type="Proteomes" id="UP000887580"/>
    </source>
</evidence>